<dbReference type="InterPro" id="IPR022637">
    <property type="entry name" value="DNA_polIII_beta_cen"/>
</dbReference>
<dbReference type="Proteomes" id="UP001138997">
    <property type="component" value="Unassembled WGS sequence"/>
</dbReference>
<dbReference type="SMART" id="SM00422">
    <property type="entry name" value="HTH_MERR"/>
    <property type="match status" value="1"/>
</dbReference>
<dbReference type="Gene3D" id="1.10.1660.10">
    <property type="match status" value="1"/>
</dbReference>
<dbReference type="GO" id="GO:0009360">
    <property type="term" value="C:DNA polymerase III complex"/>
    <property type="evidence" value="ECO:0007669"/>
    <property type="project" value="InterPro"/>
</dbReference>
<dbReference type="SMART" id="SM00480">
    <property type="entry name" value="POL3Bc"/>
    <property type="match status" value="1"/>
</dbReference>
<evidence type="ECO:0000313" key="3">
    <source>
        <dbReference type="EMBL" id="MCD5313326.1"/>
    </source>
</evidence>
<evidence type="ECO:0000256" key="1">
    <source>
        <dbReference type="ARBA" id="ARBA00023125"/>
    </source>
</evidence>
<dbReference type="InterPro" id="IPR046938">
    <property type="entry name" value="DNA_clamp_sf"/>
</dbReference>
<dbReference type="SUPFAM" id="SSF46955">
    <property type="entry name" value="Putative DNA-binding domain"/>
    <property type="match status" value="1"/>
</dbReference>
<dbReference type="GO" id="GO:0006260">
    <property type="term" value="P:DNA replication"/>
    <property type="evidence" value="ECO:0007669"/>
    <property type="project" value="InterPro"/>
</dbReference>
<dbReference type="Gene3D" id="3.10.150.10">
    <property type="entry name" value="DNA Polymerase III, subunit A, domain 2"/>
    <property type="match status" value="1"/>
</dbReference>
<feature type="domain" description="HTH merR-type" evidence="2">
    <location>
        <begin position="6"/>
        <end position="76"/>
    </location>
</feature>
<comment type="caution">
    <text evidence="3">The sequence shown here is derived from an EMBL/GenBank/DDBJ whole genome shotgun (WGS) entry which is preliminary data.</text>
</comment>
<dbReference type="PANTHER" id="PTHR30204">
    <property type="entry name" value="REDOX-CYCLING DRUG-SENSING TRANSCRIPTIONAL ACTIVATOR SOXR"/>
    <property type="match status" value="1"/>
</dbReference>
<dbReference type="GO" id="GO:0008408">
    <property type="term" value="F:3'-5' exonuclease activity"/>
    <property type="evidence" value="ECO:0007669"/>
    <property type="project" value="InterPro"/>
</dbReference>
<organism evidence="3 4">
    <name type="scientific">Kineosporia babensis</name>
    <dbReference type="NCBI Taxonomy" id="499548"/>
    <lineage>
        <taxon>Bacteria</taxon>
        <taxon>Bacillati</taxon>
        <taxon>Actinomycetota</taxon>
        <taxon>Actinomycetes</taxon>
        <taxon>Kineosporiales</taxon>
        <taxon>Kineosporiaceae</taxon>
        <taxon>Kineosporia</taxon>
    </lineage>
</organism>
<dbReference type="GO" id="GO:0003887">
    <property type="term" value="F:DNA-directed DNA polymerase activity"/>
    <property type="evidence" value="ECO:0007669"/>
    <property type="project" value="InterPro"/>
</dbReference>
<dbReference type="SUPFAM" id="SSF55979">
    <property type="entry name" value="DNA clamp"/>
    <property type="match status" value="1"/>
</dbReference>
<dbReference type="EMBL" id="JAJOMB010000011">
    <property type="protein sequence ID" value="MCD5313326.1"/>
    <property type="molecule type" value="Genomic_DNA"/>
</dbReference>
<keyword evidence="1" id="KW-0238">DNA-binding</keyword>
<dbReference type="AlphaFoldDB" id="A0A9X1NHF0"/>
<keyword evidence="4" id="KW-1185">Reference proteome</keyword>
<dbReference type="InterPro" id="IPR009061">
    <property type="entry name" value="DNA-bd_dom_put_sf"/>
</dbReference>
<dbReference type="Pfam" id="PF13411">
    <property type="entry name" value="MerR_1"/>
    <property type="match status" value="1"/>
</dbReference>
<dbReference type="PANTHER" id="PTHR30204:SF97">
    <property type="entry name" value="MERR FAMILY REGULATORY PROTEIN"/>
    <property type="match status" value="1"/>
</dbReference>
<dbReference type="GO" id="GO:0003700">
    <property type="term" value="F:DNA-binding transcription factor activity"/>
    <property type="evidence" value="ECO:0007669"/>
    <property type="project" value="InterPro"/>
</dbReference>
<dbReference type="InterPro" id="IPR047057">
    <property type="entry name" value="MerR_fam"/>
</dbReference>
<name>A0A9X1NHF0_9ACTN</name>
<evidence type="ECO:0000313" key="4">
    <source>
        <dbReference type="Proteomes" id="UP001138997"/>
    </source>
</evidence>
<protein>
    <submittedName>
        <fullName evidence="3">MerR family transcriptional regulator</fullName>
    </submittedName>
</protein>
<dbReference type="InterPro" id="IPR001001">
    <property type="entry name" value="DNA_polIII_beta"/>
</dbReference>
<accession>A0A9X1NHF0</accession>
<dbReference type="Pfam" id="PF02767">
    <property type="entry name" value="DNA_pol3_beta_2"/>
    <property type="match status" value="1"/>
</dbReference>
<proteinExistence type="predicted"/>
<dbReference type="RefSeq" id="WP_231444411.1">
    <property type="nucleotide sequence ID" value="NZ_JAJOMB010000011.1"/>
</dbReference>
<dbReference type="InterPro" id="IPR000551">
    <property type="entry name" value="MerR-type_HTH_dom"/>
</dbReference>
<gene>
    <name evidence="3" type="ORF">LR394_20670</name>
</gene>
<dbReference type="GO" id="GO:0003677">
    <property type="term" value="F:DNA binding"/>
    <property type="evidence" value="ECO:0007669"/>
    <property type="project" value="UniProtKB-KW"/>
</dbReference>
<sequence>MPTEEHLPIGAFAQRSGLTTSALRFYADAGLLPPARVDQASGYRYYAESQVERAVLVRRLREIGMPLPAVADVLPGGPAAVKLVEEHVRQVADDADSARRQAALIIAGLSDQGLNNRAAPAHQAGPRVLTLNGPVFAAAVDQILAAAGRDPGIPLLNGIRIESSPGTVILTATDRYRLSTRSLVPVEALGEWAATIDADDLRAVLPAVRRSSRVGVFADDQRIGLQLRDDEPDQFCRLLSGDYPDHRTLLDSLPDVTGRVVVQKQALLAALEAAPGPRVPIRLNPESLTVAEVSVPAEVSGASSSVLFELTTFYPAVSTAIGADLVLEVRGPALPVTIRSADHGDLTTLAMPVAEIADPV</sequence>
<reference evidence="3" key="1">
    <citation type="submission" date="2021-11" db="EMBL/GenBank/DDBJ databases">
        <title>Streptomyces corallinus and Kineosporia corallina sp. nov., two new coral-derived marine actinobacteria.</title>
        <authorList>
            <person name="Buangrab K."/>
            <person name="Sutthacheep M."/>
            <person name="Yeemin T."/>
            <person name="Harunari E."/>
            <person name="Igarashi Y."/>
            <person name="Sripreechasak P."/>
            <person name="Kanchanasin P."/>
            <person name="Tanasupawat S."/>
            <person name="Phongsopitanun W."/>
        </authorList>
    </citation>
    <scope>NUCLEOTIDE SEQUENCE</scope>
    <source>
        <strain evidence="3">JCM 31032</strain>
    </source>
</reference>
<evidence type="ECO:0000259" key="2">
    <source>
        <dbReference type="PROSITE" id="PS50937"/>
    </source>
</evidence>
<dbReference type="PROSITE" id="PS50937">
    <property type="entry name" value="HTH_MERR_2"/>
    <property type="match status" value="1"/>
</dbReference>